<feature type="compositionally biased region" description="Basic and acidic residues" evidence="1">
    <location>
        <begin position="17"/>
        <end position="37"/>
    </location>
</feature>
<comment type="caution">
    <text evidence="2">The sequence shown here is derived from an EMBL/GenBank/DDBJ whole genome shotgun (WGS) entry which is preliminary data.</text>
</comment>
<dbReference type="Proteomes" id="UP001056436">
    <property type="component" value="Unassembled WGS sequence"/>
</dbReference>
<gene>
    <name evidence="2" type="ORF">CABS02_12020</name>
</gene>
<name>A0A9P9X5N9_9PEZI</name>
<reference evidence="2" key="1">
    <citation type="submission" date="2019-01" db="EMBL/GenBank/DDBJ databases">
        <title>Colletotrichum abscissum LGMF1257.</title>
        <authorList>
            <person name="Baroncelli R."/>
        </authorList>
    </citation>
    <scope>NUCLEOTIDE SEQUENCE</scope>
    <source>
        <strain evidence="2">Ca142</strain>
    </source>
</reference>
<evidence type="ECO:0000256" key="1">
    <source>
        <dbReference type="SAM" id="MobiDB-lite"/>
    </source>
</evidence>
<evidence type="ECO:0000313" key="2">
    <source>
        <dbReference type="EMBL" id="KAI3537724.1"/>
    </source>
</evidence>
<proteinExistence type="predicted"/>
<feature type="region of interest" description="Disordered" evidence="1">
    <location>
        <begin position="1"/>
        <end position="50"/>
    </location>
</feature>
<protein>
    <submittedName>
        <fullName evidence="2">Uncharacterized protein</fullName>
    </submittedName>
</protein>
<organism evidence="2 3">
    <name type="scientific">Colletotrichum abscissum</name>
    <dbReference type="NCBI Taxonomy" id="1671311"/>
    <lineage>
        <taxon>Eukaryota</taxon>
        <taxon>Fungi</taxon>
        <taxon>Dikarya</taxon>
        <taxon>Ascomycota</taxon>
        <taxon>Pezizomycotina</taxon>
        <taxon>Sordariomycetes</taxon>
        <taxon>Hypocreomycetidae</taxon>
        <taxon>Glomerellales</taxon>
        <taxon>Glomerellaceae</taxon>
        <taxon>Colletotrichum</taxon>
        <taxon>Colletotrichum acutatum species complex</taxon>
    </lineage>
</organism>
<evidence type="ECO:0000313" key="3">
    <source>
        <dbReference type="Proteomes" id="UP001056436"/>
    </source>
</evidence>
<sequence length="82" mass="9147">MVFQEAGRQGLHGMARHGLDEDPKMQRAGSEEGGEHRIHGHGQPARSARSARKFIYSTHPTLDVMRAICFHEADAPCVLVWI</sequence>
<accession>A0A9P9X5N9</accession>
<dbReference type="AlphaFoldDB" id="A0A9P9X5N9"/>
<dbReference type="EMBL" id="SDAQ01000112">
    <property type="protein sequence ID" value="KAI3537724.1"/>
    <property type="molecule type" value="Genomic_DNA"/>
</dbReference>
<keyword evidence="3" id="KW-1185">Reference proteome</keyword>